<feature type="transmembrane region" description="Helical" evidence="8">
    <location>
        <begin position="119"/>
        <end position="136"/>
    </location>
</feature>
<evidence type="ECO:0000256" key="4">
    <source>
        <dbReference type="ARBA" id="ARBA00022824"/>
    </source>
</evidence>
<evidence type="ECO:0000313" key="11">
    <source>
        <dbReference type="Proteomes" id="UP000039865"/>
    </source>
</evidence>
<keyword evidence="11" id="KW-1185">Reference proteome</keyword>
<feature type="transmembrane region" description="Helical" evidence="8">
    <location>
        <begin position="245"/>
        <end position="263"/>
    </location>
</feature>
<keyword evidence="3" id="KW-0378">Hydrolase</keyword>
<accession>A0A077ZZY7</accession>
<organism evidence="10 11">
    <name type="scientific">Stylonychia lemnae</name>
    <name type="common">Ciliate</name>
    <dbReference type="NCBI Taxonomy" id="5949"/>
    <lineage>
        <taxon>Eukaryota</taxon>
        <taxon>Sar</taxon>
        <taxon>Alveolata</taxon>
        <taxon>Ciliophora</taxon>
        <taxon>Intramacronucleata</taxon>
        <taxon>Spirotrichea</taxon>
        <taxon>Stichotrichia</taxon>
        <taxon>Sporadotrichida</taxon>
        <taxon>Oxytrichidae</taxon>
        <taxon>Stylonychinae</taxon>
        <taxon>Stylonychia</taxon>
    </lineage>
</organism>
<feature type="transmembrane region" description="Helical" evidence="8">
    <location>
        <begin position="214"/>
        <end position="233"/>
    </location>
</feature>
<keyword evidence="5 8" id="KW-1133">Transmembrane helix</keyword>
<dbReference type="InParanoid" id="A0A077ZZY7"/>
<dbReference type="Pfam" id="PF01569">
    <property type="entry name" value="PAP2"/>
    <property type="match status" value="1"/>
</dbReference>
<dbReference type="Gene3D" id="1.20.144.10">
    <property type="entry name" value="Phosphatidic acid phosphatase type 2/haloperoxidase"/>
    <property type="match status" value="1"/>
</dbReference>
<dbReference type="OrthoDB" id="292506at2759"/>
<evidence type="ECO:0000256" key="5">
    <source>
        <dbReference type="ARBA" id="ARBA00022989"/>
    </source>
</evidence>
<keyword evidence="2 8" id="KW-0812">Transmembrane</keyword>
<dbReference type="GO" id="GO:0042392">
    <property type="term" value="F:sphingosine-1-phosphate phosphatase activity"/>
    <property type="evidence" value="ECO:0007669"/>
    <property type="project" value="TreeGrafter"/>
</dbReference>
<dbReference type="InterPro" id="IPR036938">
    <property type="entry name" value="PAP2/HPO_sf"/>
</dbReference>
<keyword evidence="6 8" id="KW-0472">Membrane</keyword>
<dbReference type="PANTHER" id="PTHR14969:SF28">
    <property type="entry name" value="DIHYDROSPHINGOSINE 1-PHOSPHATE PHOSPHATASE LCB3-RELATED"/>
    <property type="match status" value="1"/>
</dbReference>
<protein>
    <submittedName>
        <fullName evidence="10">Pap2 superfamily phosphatase</fullName>
    </submittedName>
</protein>
<dbReference type="PANTHER" id="PTHR14969">
    <property type="entry name" value="SPHINGOSINE-1-PHOSPHATE PHOSPHOHYDROLASE"/>
    <property type="match status" value="1"/>
</dbReference>
<dbReference type="AlphaFoldDB" id="A0A077ZZY7"/>
<comment type="subcellular location">
    <subcellularLocation>
        <location evidence="1">Endoplasmic reticulum membrane</location>
        <topology evidence="1">Multi-pass membrane protein</topology>
    </subcellularLocation>
</comment>
<dbReference type="SMART" id="SM00014">
    <property type="entry name" value="acidPPc"/>
    <property type="match status" value="1"/>
</dbReference>
<name>A0A077ZZY7_STYLE</name>
<feature type="transmembrane region" description="Helical" evidence="8">
    <location>
        <begin position="59"/>
        <end position="76"/>
    </location>
</feature>
<dbReference type="GO" id="GO:0005789">
    <property type="term" value="C:endoplasmic reticulum membrane"/>
    <property type="evidence" value="ECO:0007669"/>
    <property type="project" value="UniProtKB-SubCell"/>
</dbReference>
<feature type="domain" description="Phosphatidic acid phosphatase type 2/haloperoxidase" evidence="9">
    <location>
        <begin position="14"/>
        <end position="138"/>
    </location>
</feature>
<dbReference type="SUPFAM" id="SSF48317">
    <property type="entry name" value="Acid phosphatase/Vanadium-dependent haloperoxidase"/>
    <property type="match status" value="1"/>
</dbReference>
<dbReference type="InterPro" id="IPR000326">
    <property type="entry name" value="PAP2/HPO"/>
</dbReference>
<gene>
    <name evidence="10" type="primary">Contig16030.g17084</name>
    <name evidence="10" type="ORF">STYLEM_4486</name>
</gene>
<evidence type="ECO:0000313" key="10">
    <source>
        <dbReference type="EMBL" id="CDW75496.1"/>
    </source>
</evidence>
<feature type="transmembrane region" description="Helical" evidence="8">
    <location>
        <begin position="278"/>
        <end position="305"/>
    </location>
</feature>
<dbReference type="EMBL" id="CCKQ01004344">
    <property type="protein sequence ID" value="CDW75496.1"/>
    <property type="molecule type" value="Genomic_DNA"/>
</dbReference>
<keyword evidence="4" id="KW-0256">Endoplasmic reticulum</keyword>
<evidence type="ECO:0000256" key="1">
    <source>
        <dbReference type="ARBA" id="ARBA00004477"/>
    </source>
</evidence>
<reference evidence="10 11" key="1">
    <citation type="submission" date="2014-06" db="EMBL/GenBank/DDBJ databases">
        <authorList>
            <person name="Swart Estienne"/>
        </authorList>
    </citation>
    <scope>NUCLEOTIDE SEQUENCE [LARGE SCALE GENOMIC DNA]</scope>
    <source>
        <strain evidence="10 11">130c</strain>
    </source>
</reference>
<dbReference type="CDD" id="cd01610">
    <property type="entry name" value="PAP2_like"/>
    <property type="match status" value="1"/>
</dbReference>
<sequence length="327" mass="37269">MLLLLAIKGVKAGFYIFSIWVINDYIKTLSKILIHDPRPHMVDDRINALSCSYEYGTPSGHACNSTFIFVLLFLEYNYPFGQEKQKSFAKYLISLILGVSFIFIMCYDRVYVGVHTIDQLILGIAIGLWVPLWFHCCYRNSIYKYLESIQNTGNRQFFIKVLMASLIFIVIILAPQVLAFVYTDQTFSPPQIWKERLNRNCIQPPLFNTFHYSGIYYAGSNGVILGAFIGLLIHGRSVHIKAKTYSILQVIIKYVTLIVILALCKAIDSLVPFDLPSIYLVLVLKGFIPSFLPGLLSFSIPDILLDRIILKMNKLSQVSEPLIEEKS</sequence>
<feature type="transmembrane region" description="Helical" evidence="8">
    <location>
        <begin position="157"/>
        <end position="182"/>
    </location>
</feature>
<evidence type="ECO:0000256" key="8">
    <source>
        <dbReference type="SAM" id="Phobius"/>
    </source>
</evidence>
<evidence type="ECO:0000256" key="3">
    <source>
        <dbReference type="ARBA" id="ARBA00022801"/>
    </source>
</evidence>
<proteinExistence type="inferred from homology"/>
<evidence type="ECO:0000256" key="2">
    <source>
        <dbReference type="ARBA" id="ARBA00022692"/>
    </source>
</evidence>
<evidence type="ECO:0000259" key="9">
    <source>
        <dbReference type="SMART" id="SM00014"/>
    </source>
</evidence>
<evidence type="ECO:0000256" key="7">
    <source>
        <dbReference type="ARBA" id="ARBA00038324"/>
    </source>
</evidence>
<evidence type="ECO:0000256" key="6">
    <source>
        <dbReference type="ARBA" id="ARBA00023136"/>
    </source>
</evidence>
<dbReference type="Proteomes" id="UP000039865">
    <property type="component" value="Unassembled WGS sequence"/>
</dbReference>
<feature type="transmembrane region" description="Helical" evidence="8">
    <location>
        <begin position="88"/>
        <end position="107"/>
    </location>
</feature>
<comment type="similarity">
    <text evidence="7">Belongs to the type 2 lipid phosphate phosphatase family.</text>
</comment>